<dbReference type="GeneID" id="24108186"/>
<keyword evidence="2" id="KW-1185">Reference proteome</keyword>
<dbReference type="RefSeq" id="XP_012188907.1">
    <property type="nucleotide sequence ID" value="XM_012333517.1"/>
</dbReference>
<dbReference type="Proteomes" id="UP000014071">
    <property type="component" value="Unassembled WGS sequence"/>
</dbReference>
<evidence type="ECO:0000313" key="2">
    <source>
        <dbReference type="Proteomes" id="UP000014071"/>
    </source>
</evidence>
<reference evidence="2" key="1">
    <citation type="journal article" date="2013" name="Genome Announc.">
        <title>Draft genome sequence of the basidiomycetous yeast-like fungus Pseudozyma hubeiensis SY62, which produces an abundant amount of the biosurfactant mannosylerythritol lipids.</title>
        <authorList>
            <person name="Konishi M."/>
            <person name="Hatada Y."/>
            <person name="Horiuchi J."/>
        </authorList>
    </citation>
    <scope>NUCLEOTIDE SEQUENCE [LARGE SCALE GENOMIC DNA]</scope>
    <source>
        <strain evidence="2">SY62</strain>
    </source>
</reference>
<dbReference type="OrthoDB" id="10363514at2759"/>
<dbReference type="eggNOG" id="ENOG502TK01">
    <property type="taxonomic scope" value="Eukaryota"/>
</dbReference>
<gene>
    <name evidence="1" type="ORF">PHSY_002895</name>
</gene>
<evidence type="ECO:0000313" key="1">
    <source>
        <dbReference type="EMBL" id="GAC95320.1"/>
    </source>
</evidence>
<organism evidence="1 2">
    <name type="scientific">Pseudozyma hubeiensis (strain SY62)</name>
    <name type="common">Yeast</name>
    <dbReference type="NCBI Taxonomy" id="1305764"/>
    <lineage>
        <taxon>Eukaryota</taxon>
        <taxon>Fungi</taxon>
        <taxon>Dikarya</taxon>
        <taxon>Basidiomycota</taxon>
        <taxon>Ustilaginomycotina</taxon>
        <taxon>Ustilaginomycetes</taxon>
        <taxon>Ustilaginales</taxon>
        <taxon>Ustilaginaceae</taxon>
        <taxon>Pseudozyma</taxon>
    </lineage>
</organism>
<dbReference type="EMBL" id="DF238793">
    <property type="protein sequence ID" value="GAC95320.1"/>
    <property type="molecule type" value="Genomic_DNA"/>
</dbReference>
<sequence length="164" mass="19115">MFAVSKSCSSRNVLLTSPPIVSLPDPSTHTQPQLLKFAMFFAVILAVDHDVVSWRSWFNRLPFTLRYGESNSQLASFGVFPRRDEVEELRQVMMGDEIDAEMYLVPQEMLDDFVTCFKQNTEADEQTQCMVERVEIVKENGHRIVTQLDVDEAQEDWYWWVPLF</sequence>
<protein>
    <submittedName>
        <fullName evidence="1">Uncharacterized protein</fullName>
    </submittedName>
</protein>
<name>R9PB98_PSEHS</name>
<dbReference type="HOGENOM" id="CLU_1619771_0_0_1"/>
<proteinExistence type="predicted"/>
<accession>R9PB98</accession>
<dbReference type="AlphaFoldDB" id="R9PB98"/>